<organism evidence="2 3">
    <name type="scientific">Micromonospora halophytica</name>
    <dbReference type="NCBI Taxonomy" id="47864"/>
    <lineage>
        <taxon>Bacteria</taxon>
        <taxon>Bacillati</taxon>
        <taxon>Actinomycetota</taxon>
        <taxon>Actinomycetes</taxon>
        <taxon>Micromonosporales</taxon>
        <taxon>Micromonosporaceae</taxon>
        <taxon>Micromonospora</taxon>
    </lineage>
</organism>
<keyword evidence="1" id="KW-1133">Transmembrane helix</keyword>
<keyword evidence="3" id="KW-1185">Reference proteome</keyword>
<dbReference type="Gene3D" id="3.10.450.50">
    <property type="match status" value="1"/>
</dbReference>
<dbReference type="AlphaFoldDB" id="A0A1C5GIY8"/>
<dbReference type="Proteomes" id="UP000199408">
    <property type="component" value="Unassembled WGS sequence"/>
</dbReference>
<evidence type="ECO:0000313" key="2">
    <source>
        <dbReference type="EMBL" id="SCG33756.1"/>
    </source>
</evidence>
<proteinExistence type="predicted"/>
<accession>A0A1C5GIY8</accession>
<reference evidence="3" key="1">
    <citation type="submission" date="2016-06" db="EMBL/GenBank/DDBJ databases">
        <authorList>
            <person name="Varghese N."/>
        </authorList>
    </citation>
    <scope>NUCLEOTIDE SEQUENCE [LARGE SCALE GENOMIC DNA]</scope>
    <source>
        <strain evidence="3">DSM 43171</strain>
    </source>
</reference>
<dbReference type="RefSeq" id="WP_091289709.1">
    <property type="nucleotide sequence ID" value="NZ_FMDN01000001.1"/>
</dbReference>
<gene>
    <name evidence="2" type="ORF">GA0070560_1012</name>
</gene>
<dbReference type="OrthoDB" id="3218507at2"/>
<dbReference type="STRING" id="47864.GA0070560_1012"/>
<feature type="transmembrane region" description="Helical" evidence="1">
    <location>
        <begin position="18"/>
        <end position="42"/>
    </location>
</feature>
<sequence length="148" mass="16016">MTYEPTTAPKSNRRTLRIVLIVVGIVLALCCVGGAVGGFFVYGAVKETVGPVSEATTTYLDAVRTGNHQQAYDQLCRQRREQTSLAEFTRQQEAQPRVIGYEVGGVNVNNTNGRVRGSATVRLTTESGSTSTQVFTLVKEDGAWRVCG</sequence>
<protein>
    <submittedName>
        <fullName evidence="2">Uncharacterized protein</fullName>
    </submittedName>
</protein>
<keyword evidence="1" id="KW-0472">Membrane</keyword>
<evidence type="ECO:0000256" key="1">
    <source>
        <dbReference type="SAM" id="Phobius"/>
    </source>
</evidence>
<dbReference type="EMBL" id="FMDN01000001">
    <property type="protein sequence ID" value="SCG33756.1"/>
    <property type="molecule type" value="Genomic_DNA"/>
</dbReference>
<name>A0A1C5GIY8_9ACTN</name>
<keyword evidence="1" id="KW-0812">Transmembrane</keyword>
<evidence type="ECO:0000313" key="3">
    <source>
        <dbReference type="Proteomes" id="UP000199408"/>
    </source>
</evidence>